<keyword evidence="4" id="KW-0521">NADP</keyword>
<dbReference type="GO" id="GO:0016491">
    <property type="term" value="F:oxidoreductase activity"/>
    <property type="evidence" value="ECO:0007669"/>
    <property type="project" value="UniProtKB-KW"/>
</dbReference>
<reference evidence="7 8" key="1">
    <citation type="submission" date="2019-09" db="EMBL/GenBank/DDBJ databases">
        <title>NBRP : Genome information of microbial organism related human and environment.</title>
        <authorList>
            <person name="Hattori M."/>
            <person name="Oshima K."/>
            <person name="Inaba H."/>
            <person name="Suda W."/>
            <person name="Sakamoto M."/>
            <person name="Iino T."/>
            <person name="Kitahara M."/>
            <person name="Oshida Y."/>
            <person name="Iida T."/>
            <person name="Kudo T."/>
            <person name="Itoh T."/>
            <person name="Ohkuma M."/>
        </authorList>
    </citation>
    <scope>NUCLEOTIDE SEQUENCE [LARGE SCALE GENOMIC DNA]</scope>
    <source>
        <strain evidence="7 8">Hi-2</strain>
    </source>
</reference>
<comment type="cofactor">
    <cofactor evidence="1">
        <name>FAD</name>
        <dbReference type="ChEBI" id="CHEBI:57692"/>
    </cofactor>
</comment>
<organism evidence="7 8">
    <name type="scientific">Iodidimonas gelatinilytica</name>
    <dbReference type="NCBI Taxonomy" id="1236966"/>
    <lineage>
        <taxon>Bacteria</taxon>
        <taxon>Pseudomonadati</taxon>
        <taxon>Pseudomonadota</taxon>
        <taxon>Alphaproteobacteria</taxon>
        <taxon>Iodidimonadales</taxon>
        <taxon>Iodidimonadaceae</taxon>
        <taxon>Iodidimonas</taxon>
    </lineage>
</organism>
<evidence type="ECO:0000256" key="5">
    <source>
        <dbReference type="ARBA" id="ARBA00023002"/>
    </source>
</evidence>
<sequence>MLAGGCYCGGDVSTDLLQVAIIGSGPAGYYTAEALAESIHAVSVDVIDRLPTPFGLIRTGVAPDHQSIKNVTKRYDQTASRDDVRFVGNLSIGRDVSVAELLDLYDAVVLATGALQDRKLGIPGEDLAGVRGSADIVGWYNTHPDYVALTPELNTPSVVIIGNGNVAIDVARVLAKTEARWQDRIFLRRPKMPFPGCPCAPSGFSGGVARWMPALRPRSWGKWDAWNALFLWLIRPICPPWTVMRIWSPNSAKCWPPYGDLATIRRRRNRFRCISAFMPGQWKFLAMIGWTVF</sequence>
<comment type="caution">
    <text evidence="7">The sequence shown here is derived from an EMBL/GenBank/DDBJ whole genome shotgun (WGS) entry which is preliminary data.</text>
</comment>
<dbReference type="InterPro" id="IPR055275">
    <property type="entry name" value="Ferredox_Rdtase"/>
</dbReference>
<evidence type="ECO:0000256" key="3">
    <source>
        <dbReference type="ARBA" id="ARBA00022827"/>
    </source>
</evidence>
<protein>
    <recommendedName>
        <fullName evidence="6">FAD/NAD(P)-binding domain-containing protein</fullName>
    </recommendedName>
</protein>
<keyword evidence="5" id="KW-0560">Oxidoreductase</keyword>
<dbReference type="PRINTS" id="PR00419">
    <property type="entry name" value="ADXRDTASE"/>
</dbReference>
<gene>
    <name evidence="7" type="ORF">JCM17844_08420</name>
</gene>
<proteinExistence type="predicted"/>
<evidence type="ECO:0000313" key="7">
    <source>
        <dbReference type="EMBL" id="GEQ97205.1"/>
    </source>
</evidence>
<dbReference type="PANTHER" id="PTHR48467:SF1">
    <property type="entry name" value="GLUTAMATE SYNTHASE 1 [NADH], CHLOROPLASTIC-LIKE"/>
    <property type="match status" value="1"/>
</dbReference>
<name>A0A5A7MQH5_9PROT</name>
<evidence type="ECO:0000256" key="2">
    <source>
        <dbReference type="ARBA" id="ARBA00022630"/>
    </source>
</evidence>
<evidence type="ECO:0000313" key="8">
    <source>
        <dbReference type="Proteomes" id="UP000322084"/>
    </source>
</evidence>
<keyword evidence="3" id="KW-0274">FAD</keyword>
<dbReference type="Proteomes" id="UP000322084">
    <property type="component" value="Unassembled WGS sequence"/>
</dbReference>
<dbReference type="PANTHER" id="PTHR48467">
    <property type="entry name" value="GLUTAMATE SYNTHASE 1 [NADH], CHLOROPLASTIC-LIKE"/>
    <property type="match status" value="1"/>
</dbReference>
<dbReference type="InterPro" id="IPR023753">
    <property type="entry name" value="FAD/NAD-binding_dom"/>
</dbReference>
<evidence type="ECO:0000256" key="4">
    <source>
        <dbReference type="ARBA" id="ARBA00022857"/>
    </source>
</evidence>
<accession>A0A5A7MQH5</accession>
<evidence type="ECO:0000256" key="1">
    <source>
        <dbReference type="ARBA" id="ARBA00001974"/>
    </source>
</evidence>
<dbReference type="AlphaFoldDB" id="A0A5A7MQH5"/>
<keyword evidence="2" id="KW-0285">Flavoprotein</keyword>
<dbReference type="Gene3D" id="3.40.50.720">
    <property type="entry name" value="NAD(P)-binding Rossmann-like Domain"/>
    <property type="match status" value="1"/>
</dbReference>
<evidence type="ECO:0000259" key="6">
    <source>
        <dbReference type="Pfam" id="PF07992"/>
    </source>
</evidence>
<dbReference type="EMBL" id="BKCL01000002">
    <property type="protein sequence ID" value="GEQ97205.1"/>
    <property type="molecule type" value="Genomic_DNA"/>
</dbReference>
<dbReference type="Pfam" id="PF07992">
    <property type="entry name" value="Pyr_redox_2"/>
    <property type="match status" value="1"/>
</dbReference>
<feature type="domain" description="FAD/NAD(P)-binding" evidence="6">
    <location>
        <begin position="18"/>
        <end position="179"/>
    </location>
</feature>
<dbReference type="SUPFAM" id="SSF51971">
    <property type="entry name" value="Nucleotide-binding domain"/>
    <property type="match status" value="1"/>
</dbReference>